<dbReference type="STRING" id="429727.VE26_04695"/>
<dbReference type="InterPro" id="IPR013783">
    <property type="entry name" value="Ig-like_fold"/>
</dbReference>
<evidence type="ECO:0000256" key="15">
    <source>
        <dbReference type="PIRSR" id="PIRSR006337-1"/>
    </source>
</evidence>
<dbReference type="GO" id="GO:0005737">
    <property type="term" value="C:cytoplasm"/>
    <property type="evidence" value="ECO:0007669"/>
    <property type="project" value="UniProtKB-SubCell"/>
</dbReference>
<dbReference type="Pfam" id="PF00128">
    <property type="entry name" value="Alpha-amylase"/>
    <property type="match status" value="1"/>
</dbReference>
<comment type="subcellular location">
    <subcellularLocation>
        <location evidence="1 15">Cytoplasm</location>
    </subcellularLocation>
</comment>
<keyword evidence="8" id="KW-0119">Carbohydrate metabolism</keyword>
<comment type="pathway">
    <text evidence="2 14">Glycan biosynthesis; trehalose biosynthesis.</text>
</comment>
<keyword evidence="20" id="KW-1185">Reference proteome</keyword>
<evidence type="ECO:0000256" key="17">
    <source>
        <dbReference type="PIRSR" id="PIRSR006337-3"/>
    </source>
</evidence>
<dbReference type="Gene3D" id="3.20.20.80">
    <property type="entry name" value="Glycosidases"/>
    <property type="match status" value="1"/>
</dbReference>
<dbReference type="CDD" id="cd11325">
    <property type="entry name" value="AmyAc_GTHase"/>
    <property type="match status" value="1"/>
</dbReference>
<evidence type="ECO:0000313" key="20">
    <source>
        <dbReference type="Proteomes" id="UP000033649"/>
    </source>
</evidence>
<evidence type="ECO:0000256" key="3">
    <source>
        <dbReference type="ARBA" id="ARBA00008061"/>
    </source>
</evidence>
<feature type="binding site" evidence="16">
    <location>
        <begin position="387"/>
        <end position="392"/>
    </location>
    <ligand>
        <name>substrate</name>
    </ligand>
</feature>
<evidence type="ECO:0000313" key="19">
    <source>
        <dbReference type="EMBL" id="KKB09273.1"/>
    </source>
</evidence>
<evidence type="ECO:0000256" key="12">
    <source>
        <dbReference type="ARBA" id="ARBA00034013"/>
    </source>
</evidence>
<protein>
    <recommendedName>
        <fullName evidence="5 13">Malto-oligosyltrehalose trehalohydrolase</fullName>
        <shortName evidence="14">MTHase</shortName>
        <ecNumber evidence="4 13">3.2.1.141</ecNumber>
    </recommendedName>
    <alternativeName>
        <fullName evidence="11 14">4-alpha-D-((1-&gt;4)-alpha-D-glucano)trehalose trehalohydrolase</fullName>
    </alternativeName>
    <alternativeName>
        <fullName evidence="10 14">Maltooligosyl trehalose trehalohydrolase</fullName>
    </alternativeName>
</protein>
<dbReference type="Proteomes" id="UP000033649">
    <property type="component" value="Unassembled WGS sequence"/>
</dbReference>
<dbReference type="OrthoDB" id="9800174at2"/>
<proteinExistence type="inferred from homology"/>
<evidence type="ECO:0000256" key="4">
    <source>
        <dbReference type="ARBA" id="ARBA00012268"/>
    </source>
</evidence>
<keyword evidence="9 14" id="KW-0326">Glycosidase</keyword>
<reference evidence="19 20" key="1">
    <citation type="submission" date="2015-03" db="EMBL/GenBank/DDBJ databases">
        <authorList>
            <person name="Hassan Y."/>
            <person name="Lepp D."/>
            <person name="Li X.-Z."/>
            <person name="Zhou T."/>
        </authorList>
    </citation>
    <scope>NUCLEOTIDE SEQUENCE [LARGE SCALE GENOMIC DNA]</scope>
    <source>
        <strain evidence="19 20">IPL18</strain>
    </source>
</reference>
<evidence type="ECO:0000256" key="16">
    <source>
        <dbReference type="PIRSR" id="PIRSR006337-2"/>
    </source>
</evidence>
<dbReference type="SUPFAM" id="SSF51445">
    <property type="entry name" value="(Trans)glycosidases"/>
    <property type="match status" value="1"/>
</dbReference>
<name>A0A0F5FKE5_9HYPH</name>
<evidence type="ECO:0000256" key="2">
    <source>
        <dbReference type="ARBA" id="ARBA00005199"/>
    </source>
</evidence>
<feature type="site" description="Transition state stabilizer" evidence="17">
    <location>
        <position position="388"/>
    </location>
</feature>
<dbReference type="CDD" id="cd02853">
    <property type="entry name" value="E_set_MTHase_like_N"/>
    <property type="match status" value="1"/>
</dbReference>
<gene>
    <name evidence="19" type="ORF">VE26_04695</name>
</gene>
<evidence type="ECO:0000256" key="7">
    <source>
        <dbReference type="ARBA" id="ARBA00022801"/>
    </source>
</evidence>
<dbReference type="InterPro" id="IPR022567">
    <property type="entry name" value="DUF3459"/>
</dbReference>
<dbReference type="InterPro" id="IPR017853">
    <property type="entry name" value="GH"/>
</dbReference>
<comment type="similarity">
    <text evidence="3 14">Belongs to the glycosyl hydrolase 13 family.</text>
</comment>
<feature type="binding site" evidence="16">
    <location>
        <begin position="318"/>
        <end position="322"/>
    </location>
    <ligand>
        <name>substrate</name>
    </ligand>
</feature>
<dbReference type="GO" id="GO:0005992">
    <property type="term" value="P:trehalose biosynthetic process"/>
    <property type="evidence" value="ECO:0007669"/>
    <property type="project" value="UniProtKB-UniRule"/>
</dbReference>
<dbReference type="InterPro" id="IPR014756">
    <property type="entry name" value="Ig_E-set"/>
</dbReference>
<dbReference type="PANTHER" id="PTHR43651">
    <property type="entry name" value="1,4-ALPHA-GLUCAN-BRANCHING ENZYME"/>
    <property type="match status" value="1"/>
</dbReference>
<evidence type="ECO:0000256" key="11">
    <source>
        <dbReference type="ARBA" id="ARBA00033284"/>
    </source>
</evidence>
<dbReference type="PATRIC" id="fig|429727.3.peg.976"/>
<dbReference type="Gene3D" id="2.60.40.10">
    <property type="entry name" value="Immunoglobulins"/>
    <property type="match status" value="1"/>
</dbReference>
<dbReference type="InterPro" id="IPR006047">
    <property type="entry name" value="GH13_cat_dom"/>
</dbReference>
<evidence type="ECO:0000256" key="6">
    <source>
        <dbReference type="ARBA" id="ARBA00022490"/>
    </source>
</evidence>
<dbReference type="GO" id="GO:0033942">
    <property type="term" value="F:4-alpha-D-(1-&gt;4)-alpha-D-glucanotrehalose trehalohydrolase activity"/>
    <property type="evidence" value="ECO:0007669"/>
    <property type="project" value="UniProtKB-EC"/>
</dbReference>
<dbReference type="AlphaFoldDB" id="A0A0F5FKE5"/>
<evidence type="ECO:0000256" key="5">
    <source>
        <dbReference type="ARBA" id="ARBA00015938"/>
    </source>
</evidence>
<dbReference type="InterPro" id="IPR044901">
    <property type="entry name" value="Trehalose_TreZ_E-set_sf"/>
</dbReference>
<dbReference type="PIRSF" id="PIRSF006337">
    <property type="entry name" value="Trehalose_TreZ"/>
    <property type="match status" value="1"/>
</dbReference>
<keyword evidence="6" id="KW-0963">Cytoplasm</keyword>
<dbReference type="SMART" id="SM00642">
    <property type="entry name" value="Aamy"/>
    <property type="match status" value="1"/>
</dbReference>
<comment type="catalytic activity">
    <reaction evidence="12 14">
        <text>hydrolysis of (1-&gt;4)-alpha-D-glucosidic linkage in 4-alpha-D-[(1-&gt;4)-alpha-D-glucanosyl]n trehalose to yield trehalose and (1-&gt;4)-alpha-D-glucan.</text>
        <dbReference type="EC" id="3.2.1.141"/>
    </reaction>
</comment>
<dbReference type="Pfam" id="PF02922">
    <property type="entry name" value="CBM_48"/>
    <property type="match status" value="1"/>
</dbReference>
<accession>A0A0F5FKE5</accession>
<dbReference type="EC" id="3.2.1.141" evidence="4 13"/>
<dbReference type="SUPFAM" id="SSF81296">
    <property type="entry name" value="E set domains"/>
    <property type="match status" value="1"/>
</dbReference>
<dbReference type="NCBIfam" id="TIGR02402">
    <property type="entry name" value="trehalose_TreZ"/>
    <property type="match status" value="1"/>
</dbReference>
<evidence type="ECO:0000256" key="9">
    <source>
        <dbReference type="ARBA" id="ARBA00023295"/>
    </source>
</evidence>
<comment type="caution">
    <text evidence="19">The sequence shown here is derived from an EMBL/GenBank/DDBJ whole genome shotgun (WGS) entry which is preliminary data.</text>
</comment>
<evidence type="ECO:0000256" key="1">
    <source>
        <dbReference type="ARBA" id="ARBA00004496"/>
    </source>
</evidence>
<evidence type="ECO:0000259" key="18">
    <source>
        <dbReference type="SMART" id="SM00642"/>
    </source>
</evidence>
<dbReference type="EMBL" id="JZEY01000054">
    <property type="protein sequence ID" value="KKB09273.1"/>
    <property type="molecule type" value="Genomic_DNA"/>
</dbReference>
<dbReference type="PANTHER" id="PTHR43651:SF11">
    <property type="entry name" value="MALTO-OLIGOSYLTREHALOSE TREHALOHYDROLASE"/>
    <property type="match status" value="1"/>
</dbReference>
<evidence type="ECO:0000256" key="8">
    <source>
        <dbReference type="ARBA" id="ARBA00023277"/>
    </source>
</evidence>
<dbReference type="InterPro" id="IPR012768">
    <property type="entry name" value="Trehalose_TreZ"/>
</dbReference>
<evidence type="ECO:0000256" key="14">
    <source>
        <dbReference type="PIRNR" id="PIRNR006337"/>
    </source>
</evidence>
<feature type="active site" description="Nucleophile" evidence="15">
    <location>
        <position position="257"/>
    </location>
</feature>
<dbReference type="Pfam" id="PF11941">
    <property type="entry name" value="DUF3459"/>
    <property type="match status" value="1"/>
</dbReference>
<dbReference type="InterPro" id="IPR004193">
    <property type="entry name" value="Glyco_hydro_13_N"/>
</dbReference>
<feature type="active site" description="Proton donor" evidence="15">
    <location>
        <position position="292"/>
    </location>
</feature>
<dbReference type="UniPathway" id="UPA00299"/>
<feature type="binding site" evidence="16">
    <location>
        <begin position="255"/>
        <end position="260"/>
    </location>
    <ligand>
        <name>substrate</name>
    </ligand>
</feature>
<dbReference type="RefSeq" id="WP_046103965.1">
    <property type="nucleotide sequence ID" value="NZ_JZEY01000054.1"/>
</dbReference>
<organism evidence="19 20">
    <name type="scientific">Devosia chinhatensis</name>
    <dbReference type="NCBI Taxonomy" id="429727"/>
    <lineage>
        <taxon>Bacteria</taxon>
        <taxon>Pseudomonadati</taxon>
        <taxon>Pseudomonadota</taxon>
        <taxon>Alphaproteobacteria</taxon>
        <taxon>Hyphomicrobiales</taxon>
        <taxon>Devosiaceae</taxon>
        <taxon>Devosia</taxon>
    </lineage>
</organism>
<evidence type="ECO:0000256" key="10">
    <source>
        <dbReference type="ARBA" id="ARBA00032057"/>
    </source>
</evidence>
<sequence length="591" mass="66688">MKFGTQITGQGVRFRLWAPDQQQIRVYLHDLSEAFEMAARPRGWHEVTVPNAKPGMLYTFALPNGQHVPDPASRFLPQDVEGPSEIIDPLAFEWSDRGWVGRPWEETILYELHIGTFTEEGTFRAAIDKLDHLCALGVNTIELMPVADFNGRWNWGYDGASLFAPDATYGRPEDMKAFVDAAHSKGLSVVLDVIYNHFGPKGNHLGTYAPLTNSDVPTPWGEAVNFDGDEAGMIRDLIMANARYWLTEFHLDGLRFDAVHEIHDDGPRHILMELAEQARAATDGRHVHLVLENSLNQVNWLKRRETGAPWLYDAQWSDDIHHAIHAVLTNDPGSYYEDFIGRIDLVGRSLAEGVGWQGEFMQHQGHHKGEPSAFLPPTAFVHFMQNHDQVGNRPFGRRVSHQVSRDALRMWSAIVLLSPQIPLLFMGEEWSASTPFLFFSDVGQDLADAIRTSRREELKNYHEAEEGELPDPMSKDSFLRSKLDWSETERGEHREMLAHYRALISSRTKAIVPRLHGMQGFSGQYMILDNRGIKVTWRLGDGSRLQIRANLSAELLACPPNALGQTVWIEGEVAGDSLGPWAMDAHIIQAE</sequence>
<evidence type="ECO:0000256" key="13">
    <source>
        <dbReference type="NCBIfam" id="TIGR02402"/>
    </source>
</evidence>
<keyword evidence="7 14" id="KW-0378">Hydrolase</keyword>
<dbReference type="Gene3D" id="1.10.10.760">
    <property type="entry name" value="E-set domains of sugar-utilizing enzymes"/>
    <property type="match status" value="1"/>
</dbReference>
<feature type="domain" description="Glycosyl hydrolase family 13 catalytic" evidence="18">
    <location>
        <begin position="111"/>
        <end position="480"/>
    </location>
</feature>